<dbReference type="AlphaFoldDB" id="A0A1Y2LLA3"/>
<proteinExistence type="predicted"/>
<evidence type="ECO:0000313" key="1">
    <source>
        <dbReference type="EMBL" id="OSS44500.1"/>
    </source>
</evidence>
<dbReference type="Proteomes" id="UP000193240">
    <property type="component" value="Unassembled WGS sequence"/>
</dbReference>
<organism evidence="1 2">
    <name type="scientific">Epicoccum nigrum</name>
    <name type="common">Soil fungus</name>
    <name type="synonym">Epicoccum purpurascens</name>
    <dbReference type="NCBI Taxonomy" id="105696"/>
    <lineage>
        <taxon>Eukaryota</taxon>
        <taxon>Fungi</taxon>
        <taxon>Dikarya</taxon>
        <taxon>Ascomycota</taxon>
        <taxon>Pezizomycotina</taxon>
        <taxon>Dothideomycetes</taxon>
        <taxon>Pleosporomycetidae</taxon>
        <taxon>Pleosporales</taxon>
        <taxon>Pleosporineae</taxon>
        <taxon>Didymellaceae</taxon>
        <taxon>Epicoccum</taxon>
    </lineage>
</organism>
<dbReference type="OMA" id="WPPKCRC"/>
<reference evidence="1 2" key="1">
    <citation type="journal article" date="2017" name="Genome Announc.">
        <title>Genome sequence of the saprophytic ascomycete Epicoccum nigrum ICMP 19927 strain isolated from New Zealand.</title>
        <authorList>
            <person name="Fokin M."/>
            <person name="Fleetwood D."/>
            <person name="Weir B.S."/>
            <person name="Villas-Boas S.G."/>
        </authorList>
    </citation>
    <scope>NUCLEOTIDE SEQUENCE [LARGE SCALE GENOMIC DNA]</scope>
    <source>
        <strain evidence="1 2">ICMP 19927</strain>
    </source>
</reference>
<dbReference type="InParanoid" id="A0A1Y2LLA3"/>
<sequence length="495" mass="57384">MPHFKVPRHFIVTDNEPELFTTGQEDPKIATIREALGVYAQQSQAHFELGLEVFQIEPASRADNTYSKFPVTSAQVLFRGAYVEGCTSVRAKVQVRLSEHRSKSRPQITVRQIKRKYTLKRFLNYAFPIFDVPVDKDTHWRWWLSNRKTFNWTGLPTELKECIVEHCMHRPCSQLGAYEEKLIKFNRRYRPYSKSGKPVPFEIVQQLGDWYNLLYVSFQVREITLRLCMTGSTKTIHSPGLCIFANSYSDFLESFMRLGNHYQLVRPHSFPKTGHDKQLAKCYRDFPKANPELSHFATLRHGIRKIRLTMDFMSSMRFFDVQAHDFPRYPGRRAKVTYNAFNCLPHLNEIVFILPRRPCEGWRDSPYGGGPTLFHHERPCPRALHRVIYERVAEVLALHKKVTVLSFVDEEEKDRFNDMRTEAVNALGWTEADLNELYADDGGGIDLPEDTGRASASAVVQQRVRDGEHYDMVGIRGGFFPPECSCEEPCFTKLS</sequence>
<gene>
    <name evidence="1" type="ORF">B5807_10877</name>
</gene>
<accession>A0A1Y2LLA3</accession>
<name>A0A1Y2LLA3_EPING</name>
<evidence type="ECO:0000313" key="2">
    <source>
        <dbReference type="Proteomes" id="UP000193240"/>
    </source>
</evidence>
<protein>
    <submittedName>
        <fullName evidence="1">Uncharacterized protein</fullName>
    </submittedName>
</protein>
<dbReference type="EMBL" id="KZ107857">
    <property type="protein sequence ID" value="OSS44500.1"/>
    <property type="molecule type" value="Genomic_DNA"/>
</dbReference>
<keyword evidence="2" id="KW-1185">Reference proteome</keyword>